<dbReference type="EMBL" id="JBHMFC010000008">
    <property type="protein sequence ID" value="MFB9055621.1"/>
    <property type="molecule type" value="Genomic_DNA"/>
</dbReference>
<keyword evidence="2" id="KW-1185">Reference proteome</keyword>
<reference evidence="1 2" key="1">
    <citation type="submission" date="2024-09" db="EMBL/GenBank/DDBJ databases">
        <authorList>
            <person name="Sun Q."/>
            <person name="Mori K."/>
        </authorList>
    </citation>
    <scope>NUCLEOTIDE SEQUENCE [LARGE SCALE GENOMIC DNA]</scope>
    <source>
        <strain evidence="1 2">CECT 8622</strain>
    </source>
</reference>
<evidence type="ECO:0000313" key="2">
    <source>
        <dbReference type="Proteomes" id="UP001589585"/>
    </source>
</evidence>
<accession>A0ABV5F848</accession>
<comment type="caution">
    <text evidence="1">The sequence shown here is derived from an EMBL/GenBank/DDBJ whole genome shotgun (WGS) entry which is preliminary data.</text>
</comment>
<evidence type="ECO:0000313" key="1">
    <source>
        <dbReference type="EMBL" id="MFB9055621.1"/>
    </source>
</evidence>
<sequence length="88" mass="10363">MLHSQASYKTDKQRNYFYNEFNSDWELSMAYKQEIDYSVMVSFVLKVGGLNKPLVKEFPNPASDVITISSRMPIEKIELFDVLAKKYW</sequence>
<dbReference type="Proteomes" id="UP001589585">
    <property type="component" value="Unassembled WGS sequence"/>
</dbReference>
<name>A0ABV5F848_9FLAO</name>
<proteinExistence type="predicted"/>
<organism evidence="1 2">
    <name type="scientific">Mariniflexile ostreae</name>
    <dbReference type="NCBI Taxonomy" id="1520892"/>
    <lineage>
        <taxon>Bacteria</taxon>
        <taxon>Pseudomonadati</taxon>
        <taxon>Bacteroidota</taxon>
        <taxon>Flavobacteriia</taxon>
        <taxon>Flavobacteriales</taxon>
        <taxon>Flavobacteriaceae</taxon>
        <taxon>Mariniflexile</taxon>
    </lineage>
</organism>
<gene>
    <name evidence="1" type="ORF">ACFFU9_02610</name>
</gene>
<protein>
    <submittedName>
        <fullName evidence="1">Uncharacterized protein</fullName>
    </submittedName>
</protein>
<dbReference type="RefSeq" id="WP_379859810.1">
    <property type="nucleotide sequence ID" value="NZ_JBHMFC010000008.1"/>
</dbReference>